<evidence type="ECO:0000256" key="3">
    <source>
        <dbReference type="ARBA" id="ARBA00012135"/>
    </source>
</evidence>
<dbReference type="AlphaFoldDB" id="A0A4R6R600"/>
<dbReference type="Proteomes" id="UP000294593">
    <property type="component" value="Unassembled WGS sequence"/>
</dbReference>
<feature type="domain" description="Pyridoxamine kinase/Phosphomethylpyrimidine kinase" evidence="6">
    <location>
        <begin position="15"/>
        <end position="282"/>
    </location>
</feature>
<evidence type="ECO:0000259" key="5">
    <source>
        <dbReference type="Pfam" id="PF02581"/>
    </source>
</evidence>
<sequence>MTSSPPIVWSIAGLDTAGGAGLSADQRAADALGVHLCPVAAALTAQHSQGVAAVWPVPPDPLQAQLQALAEDMPPSVIKTGLLGSVAAVRLVAQCVDHFRASTPPGQDPHRQLALVVDPVLGASAGGAAFADDDVRQAYRQWLLPRATVLTPNRAEARLLLQQAGGHGGPRDTLPALAAALRTLGARSVVITGGDAPDEVPSPHGQAWCLDWLDTPQAQGWLCAPRLDAPHHHGSGCTFASGVAGAWALGHADADAIVLAHMLTRQALAQGHAAGRGAGPVQARAGFAAGPARGGAPLPWLGLGTDLPWQLSLGTPSASDNPAPPGTPRTPPLFAPFTPPTDGLYGILPDHALLQSALAAGLRCVQLRHKHPASLQALQAQLDASLADAAQAGAQLFVNDHWRAALTLPPRMATEAGFRLGVHLGQEDLQALSPDDRARLLAERDRIMLGLSSHSLWELARAAGCGASLIACGPVQATTTKDMPWQPQGEDNLRWWLAHSPAPVVAIGGLLTPADVRRFAACQPAAVCVVRGLGLNAAAMQAAVPALRSAVKLGRSEIGTTQVHDPDLPHPVL</sequence>
<dbReference type="GO" id="GO:0005829">
    <property type="term" value="C:cytosol"/>
    <property type="evidence" value="ECO:0007669"/>
    <property type="project" value="TreeGrafter"/>
</dbReference>
<evidence type="ECO:0000313" key="8">
    <source>
        <dbReference type="Proteomes" id="UP000294593"/>
    </source>
</evidence>
<reference evidence="7 8" key="1">
    <citation type="submission" date="2019-03" db="EMBL/GenBank/DDBJ databases">
        <title>Genomic Encyclopedia of Type Strains, Phase IV (KMG-IV): sequencing the most valuable type-strain genomes for metagenomic binning, comparative biology and taxonomic classification.</title>
        <authorList>
            <person name="Goeker M."/>
        </authorList>
    </citation>
    <scope>NUCLEOTIDE SEQUENCE [LARGE SCALE GENOMIC DNA]</scope>
    <source>
        <strain evidence="7 8">DSM 11901</strain>
    </source>
</reference>
<dbReference type="PANTHER" id="PTHR20858:SF17">
    <property type="entry name" value="HYDROXYMETHYLPYRIMIDINE_PHOSPHOMETHYLPYRIMIDINE KINASE THI20-RELATED"/>
    <property type="match status" value="1"/>
</dbReference>
<evidence type="ECO:0000256" key="2">
    <source>
        <dbReference type="ARBA" id="ARBA00004948"/>
    </source>
</evidence>
<dbReference type="InterPro" id="IPR029056">
    <property type="entry name" value="Ribokinase-like"/>
</dbReference>
<feature type="domain" description="Thiamine phosphate synthase/TenI" evidence="5">
    <location>
        <begin position="352"/>
        <end position="532"/>
    </location>
</feature>
<organism evidence="7 8">
    <name type="scientific">Aquabacterium commune</name>
    <dbReference type="NCBI Taxonomy" id="70586"/>
    <lineage>
        <taxon>Bacteria</taxon>
        <taxon>Pseudomonadati</taxon>
        <taxon>Pseudomonadota</taxon>
        <taxon>Betaproteobacteria</taxon>
        <taxon>Burkholderiales</taxon>
        <taxon>Aquabacterium</taxon>
    </lineage>
</organism>
<dbReference type="InterPro" id="IPR013785">
    <property type="entry name" value="Aldolase_TIM"/>
</dbReference>
<dbReference type="RefSeq" id="WP_166643589.1">
    <property type="nucleotide sequence ID" value="NZ_SNXW01000009.1"/>
</dbReference>
<comment type="pathway">
    <text evidence="2">Cofactor biosynthesis; thiamine diphosphate biosynthesis.</text>
</comment>
<evidence type="ECO:0000256" key="1">
    <source>
        <dbReference type="ARBA" id="ARBA00001946"/>
    </source>
</evidence>
<gene>
    <name evidence="7" type="ORF">EV672_10915</name>
</gene>
<comment type="cofactor">
    <cofactor evidence="1">
        <name>Mg(2+)</name>
        <dbReference type="ChEBI" id="CHEBI:18420"/>
    </cofactor>
</comment>
<dbReference type="CDD" id="cd01169">
    <property type="entry name" value="HMPP_kinase"/>
    <property type="match status" value="1"/>
</dbReference>
<protein>
    <recommendedName>
        <fullName evidence="3">hydroxymethylpyrimidine kinase</fullName>
        <ecNumber evidence="3">2.7.1.49</ecNumber>
    </recommendedName>
</protein>
<dbReference type="EC" id="2.7.1.49" evidence="3"/>
<dbReference type="InterPro" id="IPR036206">
    <property type="entry name" value="ThiamineP_synth_sf"/>
</dbReference>
<evidence type="ECO:0000259" key="6">
    <source>
        <dbReference type="Pfam" id="PF08543"/>
    </source>
</evidence>
<proteinExistence type="predicted"/>
<dbReference type="Gene3D" id="3.20.20.70">
    <property type="entry name" value="Aldolase class I"/>
    <property type="match status" value="1"/>
</dbReference>
<comment type="caution">
    <text evidence="7">The sequence shown here is derived from an EMBL/GenBank/DDBJ whole genome shotgun (WGS) entry which is preliminary data.</text>
</comment>
<dbReference type="GO" id="GO:0008902">
    <property type="term" value="F:hydroxymethylpyrimidine kinase activity"/>
    <property type="evidence" value="ECO:0007669"/>
    <property type="project" value="UniProtKB-EC"/>
</dbReference>
<dbReference type="EMBL" id="SNXW01000009">
    <property type="protein sequence ID" value="TDP80976.1"/>
    <property type="molecule type" value="Genomic_DNA"/>
</dbReference>
<dbReference type="GO" id="GO:0009229">
    <property type="term" value="P:thiamine diphosphate biosynthetic process"/>
    <property type="evidence" value="ECO:0007669"/>
    <property type="project" value="UniProtKB-UniPathway"/>
</dbReference>
<dbReference type="Pfam" id="PF02581">
    <property type="entry name" value="TMP-TENI"/>
    <property type="match status" value="1"/>
</dbReference>
<dbReference type="GO" id="GO:0008972">
    <property type="term" value="F:phosphomethylpyrimidine kinase activity"/>
    <property type="evidence" value="ECO:0007669"/>
    <property type="project" value="InterPro"/>
</dbReference>
<dbReference type="UniPathway" id="UPA00060">
    <property type="reaction ID" value="UER00138"/>
</dbReference>
<dbReference type="InterPro" id="IPR013749">
    <property type="entry name" value="PM/HMP-P_kinase-1"/>
</dbReference>
<accession>A0A4R6R600</accession>
<dbReference type="InterPro" id="IPR004399">
    <property type="entry name" value="HMP/HMP-P_kinase_dom"/>
</dbReference>
<keyword evidence="8" id="KW-1185">Reference proteome</keyword>
<keyword evidence="4" id="KW-0511">Multifunctional enzyme</keyword>
<dbReference type="Gene3D" id="3.40.1190.20">
    <property type="match status" value="1"/>
</dbReference>
<dbReference type="SUPFAM" id="SSF53613">
    <property type="entry name" value="Ribokinase-like"/>
    <property type="match status" value="1"/>
</dbReference>
<evidence type="ECO:0000256" key="4">
    <source>
        <dbReference type="ARBA" id="ARBA00023268"/>
    </source>
</evidence>
<dbReference type="InterPro" id="IPR022998">
    <property type="entry name" value="ThiamineP_synth_TenI"/>
</dbReference>
<dbReference type="PANTHER" id="PTHR20858">
    <property type="entry name" value="PHOSPHOMETHYLPYRIMIDINE KINASE"/>
    <property type="match status" value="1"/>
</dbReference>
<dbReference type="Pfam" id="PF08543">
    <property type="entry name" value="Phos_pyr_kin"/>
    <property type="match status" value="1"/>
</dbReference>
<dbReference type="CDD" id="cd00564">
    <property type="entry name" value="TMP_TenI"/>
    <property type="match status" value="1"/>
</dbReference>
<dbReference type="SUPFAM" id="SSF51391">
    <property type="entry name" value="Thiamin phosphate synthase"/>
    <property type="match status" value="1"/>
</dbReference>
<name>A0A4R6R600_9BURK</name>
<evidence type="ECO:0000313" key="7">
    <source>
        <dbReference type="EMBL" id="TDP80976.1"/>
    </source>
</evidence>
<dbReference type="GO" id="GO:0009228">
    <property type="term" value="P:thiamine biosynthetic process"/>
    <property type="evidence" value="ECO:0007669"/>
    <property type="project" value="UniProtKB-KW"/>
</dbReference>